<evidence type="ECO:0000313" key="10">
    <source>
        <dbReference type="EMBL" id="KRG22191.1"/>
    </source>
</evidence>
<evidence type="ECO:0000256" key="4">
    <source>
        <dbReference type="ARBA" id="ARBA00022827"/>
    </source>
</evidence>
<dbReference type="EC" id="1.4.3.3" evidence="6"/>
<dbReference type="PATRIC" id="fig|1590043.3.peg.612"/>
<keyword evidence="5" id="KW-0560">Oxidoreductase</keyword>
<keyword evidence="4" id="KW-0274">FAD</keyword>
<organism evidence="10">
    <name type="scientific">Candidatus Berkiella aquae</name>
    <dbReference type="NCBI Taxonomy" id="295108"/>
    <lineage>
        <taxon>Bacteria</taxon>
        <taxon>Pseudomonadati</taxon>
        <taxon>Pseudomonadota</taxon>
        <taxon>Gammaproteobacteria</taxon>
        <taxon>Candidatus Berkiellales</taxon>
        <taxon>Candidatus Berkiellaceae</taxon>
        <taxon>Candidatus Berkiella</taxon>
    </lineage>
</organism>
<dbReference type="GO" id="GO:0046416">
    <property type="term" value="P:D-amino acid metabolic process"/>
    <property type="evidence" value="ECO:0007669"/>
    <property type="project" value="InterPro"/>
</dbReference>
<dbReference type="InterPro" id="IPR023209">
    <property type="entry name" value="DAO"/>
</dbReference>
<dbReference type="Proteomes" id="UP000051497">
    <property type="component" value="Unassembled WGS sequence"/>
</dbReference>
<evidence type="ECO:0000313" key="11">
    <source>
        <dbReference type="EMBL" id="MCS5712606.1"/>
    </source>
</evidence>
<keyword evidence="12" id="KW-1185">Reference proteome</keyword>
<keyword evidence="3" id="KW-0285">Flavoprotein</keyword>
<dbReference type="EMBL" id="LKAJ02000001">
    <property type="protein sequence ID" value="MCS5712606.1"/>
    <property type="molecule type" value="Genomic_DNA"/>
</dbReference>
<name>A0A0Q9YN26_9GAMM</name>
<dbReference type="InterPro" id="IPR036188">
    <property type="entry name" value="FAD/NAD-bd_sf"/>
</dbReference>
<gene>
    <name evidence="10" type="ORF">HT99x_00610</name>
    <name evidence="11" type="ORF">HT99x_014290</name>
</gene>
<sequence>MKIAIVGAGIVGRLMAWHLCQYHQIHLFDSAKTQERETCSMAAGAMISPYTEISVLGKEWLDKALAALDWWPRILSSLPASVYYQCSGTKVLANKEHQSLLEHFVMNIRHQLPHVRFEPIEPIDQQVGCIFSSEAHLNPRQVMKGIALYLHQYGVHWHEARVEAINPYVITVHNQEKSFDCVIDCRGIGAKQQVEALRGVRGEMILCEAPQIHLTHSIRYLHPIYSCYIVPQGNHQYMIGATQMESESLQSIYAKSVMQLLTGATLVDPRFKDAHIIGTNVGLRPATPLQVPFVLDRPGLKSLNGFFRHGFLLAPAVVAEVAKQLH</sequence>
<evidence type="ECO:0000256" key="3">
    <source>
        <dbReference type="ARBA" id="ARBA00022630"/>
    </source>
</evidence>
<dbReference type="PANTHER" id="PTHR11530">
    <property type="entry name" value="D-AMINO ACID OXIDASE"/>
    <property type="match status" value="1"/>
</dbReference>
<evidence type="ECO:0000256" key="6">
    <source>
        <dbReference type="ARBA" id="ARBA00039101"/>
    </source>
</evidence>
<evidence type="ECO:0000259" key="9">
    <source>
        <dbReference type="Pfam" id="PF01266"/>
    </source>
</evidence>
<evidence type="ECO:0000256" key="8">
    <source>
        <dbReference type="ARBA" id="ARBA00049547"/>
    </source>
</evidence>
<dbReference type="GO" id="GO:0071949">
    <property type="term" value="F:FAD binding"/>
    <property type="evidence" value="ECO:0007669"/>
    <property type="project" value="InterPro"/>
</dbReference>
<comment type="caution">
    <text evidence="10">The sequence shown here is derived from an EMBL/GenBank/DDBJ whole genome shotgun (WGS) entry which is preliminary data.</text>
</comment>
<comment type="cofactor">
    <cofactor evidence="1">
        <name>FAD</name>
        <dbReference type="ChEBI" id="CHEBI:57692"/>
    </cofactor>
</comment>
<dbReference type="PANTHER" id="PTHR11530:SF11">
    <property type="entry name" value="D-ASPARTATE OXIDASE"/>
    <property type="match status" value="1"/>
</dbReference>
<reference evidence="10" key="1">
    <citation type="submission" date="2015-09" db="EMBL/GenBank/DDBJ databases">
        <title>Draft Genome Sequences of Two Novel Amoeba-resistant Intranuclear Bacteria, Candidatus Berkiella cookevillensis and Candidatus Berkiella aquae.</title>
        <authorList>
            <person name="Mehari Y.T."/>
            <person name="Arivett B.A."/>
            <person name="Farone A.L."/>
            <person name="Gunderson J.H."/>
            <person name="Farone M.B."/>
        </authorList>
    </citation>
    <scope>NUCLEOTIDE SEQUENCE [LARGE SCALE GENOMIC DNA]</scope>
    <source>
        <strain evidence="10">HT99</strain>
    </source>
</reference>
<evidence type="ECO:0000256" key="1">
    <source>
        <dbReference type="ARBA" id="ARBA00001974"/>
    </source>
</evidence>
<comment type="similarity">
    <text evidence="2">Belongs to the DAMOX/DASOX family.</text>
</comment>
<comment type="catalytic activity">
    <reaction evidence="8">
        <text>a D-alpha-amino acid + O2 + H2O = a 2-oxocarboxylate + H2O2 + NH4(+)</text>
        <dbReference type="Rhea" id="RHEA:21816"/>
        <dbReference type="ChEBI" id="CHEBI:15377"/>
        <dbReference type="ChEBI" id="CHEBI:15379"/>
        <dbReference type="ChEBI" id="CHEBI:16240"/>
        <dbReference type="ChEBI" id="CHEBI:28938"/>
        <dbReference type="ChEBI" id="CHEBI:35179"/>
        <dbReference type="ChEBI" id="CHEBI:59871"/>
        <dbReference type="EC" id="1.4.3.3"/>
    </reaction>
    <physiologicalReaction direction="left-to-right" evidence="8">
        <dbReference type="Rhea" id="RHEA:21817"/>
    </physiologicalReaction>
</comment>
<accession>A0A0Q9YN26</accession>
<dbReference type="STRING" id="295108.HT99x_00610"/>
<dbReference type="AlphaFoldDB" id="A0A0Q9YN26"/>
<reference evidence="11" key="3">
    <citation type="submission" date="2021-06" db="EMBL/GenBank/DDBJ databases">
        <title>Genomic Description and Analysis of Intracellular Bacteria, Candidatus Berkiella cookevillensis and Candidatus Berkiella aquae.</title>
        <authorList>
            <person name="Kidane D.T."/>
            <person name="Mehari Y.T."/>
            <person name="Rice F.C."/>
            <person name="Arivett B.A."/>
            <person name="Farone A.L."/>
            <person name="Berk S.G."/>
            <person name="Farone M.B."/>
        </authorList>
    </citation>
    <scope>NUCLEOTIDE SEQUENCE</scope>
    <source>
        <strain evidence="11">HT99</strain>
    </source>
</reference>
<protein>
    <recommendedName>
        <fullName evidence="7">D-amino-acid oxidase</fullName>
        <ecNumber evidence="6">1.4.3.3</ecNumber>
    </recommendedName>
</protein>
<dbReference type="InterPro" id="IPR006076">
    <property type="entry name" value="FAD-dep_OxRdtase"/>
</dbReference>
<feature type="domain" description="FAD dependent oxidoreductase" evidence="9">
    <location>
        <begin position="2"/>
        <end position="322"/>
    </location>
</feature>
<dbReference type="SUPFAM" id="SSF51971">
    <property type="entry name" value="Nucleotide-binding domain"/>
    <property type="match status" value="1"/>
</dbReference>
<evidence type="ECO:0000256" key="5">
    <source>
        <dbReference type="ARBA" id="ARBA00023002"/>
    </source>
</evidence>
<proteinExistence type="inferred from homology"/>
<dbReference type="Gene3D" id="3.50.50.60">
    <property type="entry name" value="FAD/NAD(P)-binding domain"/>
    <property type="match status" value="1"/>
</dbReference>
<evidence type="ECO:0000256" key="7">
    <source>
        <dbReference type="ARBA" id="ARBA00039751"/>
    </source>
</evidence>
<dbReference type="EMBL" id="LKAJ01000002">
    <property type="protein sequence ID" value="KRG22191.1"/>
    <property type="molecule type" value="Genomic_DNA"/>
</dbReference>
<dbReference type="OrthoDB" id="9790035at2"/>
<dbReference type="SUPFAM" id="SSF54373">
    <property type="entry name" value="FAD-linked reductases, C-terminal domain"/>
    <property type="match status" value="1"/>
</dbReference>
<dbReference type="RefSeq" id="WP_075065253.1">
    <property type="nucleotide sequence ID" value="NZ_LKAJ02000001.1"/>
</dbReference>
<evidence type="ECO:0000256" key="2">
    <source>
        <dbReference type="ARBA" id="ARBA00006730"/>
    </source>
</evidence>
<dbReference type="GO" id="GO:0003884">
    <property type="term" value="F:D-amino-acid oxidase activity"/>
    <property type="evidence" value="ECO:0007669"/>
    <property type="project" value="UniProtKB-EC"/>
</dbReference>
<dbReference type="Gene3D" id="3.30.9.10">
    <property type="entry name" value="D-Amino Acid Oxidase, subunit A, domain 2"/>
    <property type="match status" value="1"/>
</dbReference>
<reference evidence="11" key="2">
    <citation type="journal article" date="2016" name="Genome Announc.">
        <title>Draft Genome Sequences of Two Novel Amoeba-Resistant Intranuclear Bacteria, 'Candidatus Berkiella cookevillensis' and 'Candidatus Berkiella aquae'.</title>
        <authorList>
            <person name="Mehari Y.T."/>
            <person name="Arivett B.A."/>
            <person name="Farone A.L."/>
            <person name="Gunderson J.H."/>
            <person name="Farone M.B."/>
        </authorList>
    </citation>
    <scope>NUCLEOTIDE SEQUENCE</scope>
    <source>
        <strain evidence="11">HT99</strain>
    </source>
</reference>
<evidence type="ECO:0000313" key="12">
    <source>
        <dbReference type="Proteomes" id="UP000051497"/>
    </source>
</evidence>
<dbReference type="Pfam" id="PF01266">
    <property type="entry name" value="DAO"/>
    <property type="match status" value="1"/>
</dbReference>